<proteinExistence type="predicted"/>
<evidence type="ECO:0000259" key="2">
    <source>
        <dbReference type="Pfam" id="PF00717"/>
    </source>
</evidence>
<name>A0A1H8SRX6_9PROT</name>
<dbReference type="InterPro" id="IPR039418">
    <property type="entry name" value="LexA-like"/>
</dbReference>
<dbReference type="RefSeq" id="WP_090320700.1">
    <property type="nucleotide sequence ID" value="NZ_FNOE01000021.1"/>
</dbReference>
<organism evidence="3 4">
    <name type="scientific">Nitrosomonas oligotropha</name>
    <dbReference type="NCBI Taxonomy" id="42354"/>
    <lineage>
        <taxon>Bacteria</taxon>
        <taxon>Pseudomonadati</taxon>
        <taxon>Pseudomonadota</taxon>
        <taxon>Betaproteobacteria</taxon>
        <taxon>Nitrosomonadales</taxon>
        <taxon>Nitrosomonadaceae</taxon>
        <taxon>Nitrosomonas</taxon>
    </lineage>
</organism>
<dbReference type="Gene3D" id="2.10.109.10">
    <property type="entry name" value="Umud Fragment, subunit A"/>
    <property type="match status" value="1"/>
</dbReference>
<dbReference type="InterPro" id="IPR036286">
    <property type="entry name" value="LexA/Signal_pep-like_sf"/>
</dbReference>
<dbReference type="InterPro" id="IPR015927">
    <property type="entry name" value="Peptidase_S24_S26A/B/C"/>
</dbReference>
<feature type="region of interest" description="Disordered" evidence="1">
    <location>
        <begin position="1"/>
        <end position="27"/>
    </location>
</feature>
<dbReference type="Proteomes" id="UP000198814">
    <property type="component" value="Unassembled WGS sequence"/>
</dbReference>
<accession>A0A1H8SRX6</accession>
<dbReference type="Pfam" id="PF00717">
    <property type="entry name" value="Peptidase_S24"/>
    <property type="match status" value="1"/>
</dbReference>
<dbReference type="CDD" id="cd06529">
    <property type="entry name" value="S24_LexA-like"/>
    <property type="match status" value="1"/>
</dbReference>
<dbReference type="EMBL" id="FODO01000020">
    <property type="protein sequence ID" value="SEO81098.1"/>
    <property type="molecule type" value="Genomic_DNA"/>
</dbReference>
<dbReference type="NCBIfam" id="NF007621">
    <property type="entry name" value="PRK10276.1"/>
    <property type="match status" value="1"/>
</dbReference>
<feature type="compositionally biased region" description="Basic and acidic residues" evidence="1">
    <location>
        <begin position="1"/>
        <end position="12"/>
    </location>
</feature>
<dbReference type="PANTHER" id="PTHR33516">
    <property type="entry name" value="LEXA REPRESSOR"/>
    <property type="match status" value="1"/>
</dbReference>
<keyword evidence="4" id="KW-1185">Reference proteome</keyword>
<dbReference type="AlphaFoldDB" id="A0A1H8SRX6"/>
<protein>
    <submittedName>
        <fullName evidence="3">DNA polymerase V</fullName>
    </submittedName>
</protein>
<evidence type="ECO:0000313" key="4">
    <source>
        <dbReference type="Proteomes" id="UP000198814"/>
    </source>
</evidence>
<dbReference type="PANTHER" id="PTHR33516:SF2">
    <property type="entry name" value="LEXA REPRESSOR-RELATED"/>
    <property type="match status" value="1"/>
</dbReference>
<evidence type="ECO:0000256" key="1">
    <source>
        <dbReference type="SAM" id="MobiDB-lite"/>
    </source>
</evidence>
<dbReference type="STRING" id="42354.SAMN05216333_1206"/>
<gene>
    <name evidence="3" type="ORF">SAMN05216333_1206</name>
</gene>
<evidence type="ECO:0000313" key="3">
    <source>
        <dbReference type="EMBL" id="SEO81098.1"/>
    </source>
</evidence>
<feature type="domain" description="Peptidase S24/S26A/S26B/S26C" evidence="2">
    <location>
        <begin position="78"/>
        <end position="198"/>
    </location>
</feature>
<reference evidence="4" key="1">
    <citation type="submission" date="2016-10" db="EMBL/GenBank/DDBJ databases">
        <authorList>
            <person name="Varghese N."/>
            <person name="Submissions S."/>
        </authorList>
    </citation>
    <scope>NUCLEOTIDE SEQUENCE [LARGE SCALE GENOMIC DNA]</scope>
    <source>
        <strain evidence="4">Nm76</strain>
    </source>
</reference>
<dbReference type="InterPro" id="IPR050077">
    <property type="entry name" value="LexA_repressor"/>
</dbReference>
<dbReference type="SUPFAM" id="SSF51306">
    <property type="entry name" value="LexA/Signal peptidase"/>
    <property type="match status" value="1"/>
</dbReference>
<sequence>MSNRGGKRENAGRPRGQGKFGEPTTTMRIPESQTATIKSFLEAFQRKRANGDRDTSVVNIEENELLIPEISAQPTLLPLFATKVAAGFPSPADDHVEKRLDVSEFLIDHAASTFFVTIKGDSMIDVGLLPDDKVVVDRSRTPGMGDIVLAVVDREFTIKILDYGANKMPRLMPANSSGAYRPIYIRPDMQFEIFGVVIGSFRRFK</sequence>
<dbReference type="OrthoDB" id="9802364at2"/>